<dbReference type="GeneID" id="41973935"/>
<feature type="compositionally biased region" description="Low complexity" evidence="2">
    <location>
        <begin position="131"/>
        <end position="151"/>
    </location>
</feature>
<dbReference type="AlphaFoldDB" id="A0A507AST3"/>
<reference evidence="4 5" key="1">
    <citation type="submission" date="2019-06" db="EMBL/GenBank/DDBJ databases">
        <title>Draft genome sequence of the filamentous fungus Phialemoniopsis curvata isolated from diesel fuel.</title>
        <authorList>
            <person name="Varaljay V.A."/>
            <person name="Lyon W.J."/>
            <person name="Crouch A.L."/>
            <person name="Drake C.E."/>
            <person name="Hollomon J.M."/>
            <person name="Nadeau L.J."/>
            <person name="Nunn H.S."/>
            <person name="Stevenson B.S."/>
            <person name="Bojanowski C.L."/>
            <person name="Crookes-Goodson W.J."/>
        </authorList>
    </citation>
    <scope>NUCLEOTIDE SEQUENCE [LARGE SCALE GENOMIC DNA]</scope>
    <source>
        <strain evidence="4 5">D216</strain>
    </source>
</reference>
<dbReference type="PANTHER" id="PTHR38111:SF2">
    <property type="entry name" value="FINGER DOMAIN PROTEIN, PUTATIVE (AFU_ORTHOLOGUE AFUA_1G01560)-RELATED"/>
    <property type="match status" value="1"/>
</dbReference>
<feature type="compositionally biased region" description="Low complexity" evidence="2">
    <location>
        <begin position="107"/>
        <end position="124"/>
    </location>
</feature>
<dbReference type="EMBL" id="SKBQ01000037">
    <property type="protein sequence ID" value="TPX13062.1"/>
    <property type="molecule type" value="Genomic_DNA"/>
</dbReference>
<dbReference type="SUPFAM" id="SSF57701">
    <property type="entry name" value="Zn2/Cys6 DNA-binding domain"/>
    <property type="match status" value="1"/>
</dbReference>
<feature type="domain" description="Zn(2)-C6 fungal-type" evidence="3">
    <location>
        <begin position="9"/>
        <end position="37"/>
    </location>
</feature>
<evidence type="ECO:0000256" key="2">
    <source>
        <dbReference type="SAM" id="MobiDB-lite"/>
    </source>
</evidence>
<evidence type="ECO:0000313" key="5">
    <source>
        <dbReference type="Proteomes" id="UP000319257"/>
    </source>
</evidence>
<dbReference type="PROSITE" id="PS50048">
    <property type="entry name" value="ZN2_CY6_FUNGAL_2"/>
    <property type="match status" value="1"/>
</dbReference>
<feature type="region of interest" description="Disordered" evidence="2">
    <location>
        <begin position="75"/>
        <end position="152"/>
    </location>
</feature>
<proteinExistence type="predicted"/>
<dbReference type="Proteomes" id="UP000319257">
    <property type="component" value="Unassembled WGS sequence"/>
</dbReference>
<dbReference type="GO" id="GO:0008270">
    <property type="term" value="F:zinc ion binding"/>
    <property type="evidence" value="ECO:0007669"/>
    <property type="project" value="InterPro"/>
</dbReference>
<dbReference type="CDD" id="cd00067">
    <property type="entry name" value="GAL4"/>
    <property type="match status" value="1"/>
</dbReference>
<dbReference type="InterPro" id="IPR001138">
    <property type="entry name" value="Zn2Cys6_DnaBD"/>
</dbReference>
<dbReference type="PANTHER" id="PTHR38111">
    <property type="entry name" value="ZN(2)-C6 FUNGAL-TYPE DOMAIN-CONTAINING PROTEIN-RELATED"/>
    <property type="match status" value="1"/>
</dbReference>
<dbReference type="InterPro" id="IPR036864">
    <property type="entry name" value="Zn2-C6_fun-type_DNA-bd_sf"/>
</dbReference>
<organism evidence="4 5">
    <name type="scientific">Thyridium curvatum</name>
    <dbReference type="NCBI Taxonomy" id="1093900"/>
    <lineage>
        <taxon>Eukaryota</taxon>
        <taxon>Fungi</taxon>
        <taxon>Dikarya</taxon>
        <taxon>Ascomycota</taxon>
        <taxon>Pezizomycotina</taxon>
        <taxon>Sordariomycetes</taxon>
        <taxon>Sordariomycetidae</taxon>
        <taxon>Thyridiales</taxon>
        <taxon>Thyridiaceae</taxon>
        <taxon>Thyridium</taxon>
    </lineage>
</organism>
<sequence>MGRAPSSGNCHTCRARRVKCDKARPVCERCTKGGYTCAGYETVLRMQNHAAVAGVEPGSSRLAKVQAISSFPSGSVGATAKRLPARRKRDQTVSSQTYGKESIESVPTEIGSISTTTGSSTPPSQIVLKKSGSNSSSSSSSRSSPGADSQSYIPQQMDLTPFVDDISFSYFFQSYGWINMHSILLQDTAMRSHFSSEAMSYDSLRALSYGLFGRDHHLDNLKQSASRLYGSTLNTLRVKLSSNSKHELAELIRPIAIMGSYAVAVEHDLRFTHNRGLTRILEHCGPEAFQSPSLLPVFESCRLTLISQSIVARKRSFLEEPEWKTVPWEKLPGRKTPISKLLDIMADIPAIIQGAWDVMRDRIQWTKSGYQSRRWETPETLPRLLKRVTDAREQLRVWLAEWKHVNFFGGHELIEWAFRVAQDDDYRPGVAGAEGPDVYEMSMLFDLFPDKSSTQQPPATQQTFTQMQDLTYYTTVLIWTTRLIKYIDAATKSPTSTTFFNTPFFSNCTCCTSYNAVPCQTIPSTWANVEPGMTWNVMAAKMAAGPIRLESENSVAASSSMNLYSTASSNTPMSRSSSEHTFADIAVLLPGDVRFAAQLRLLSWLVDHLPASRAQVLGALAAIGLAHCAHDVRPTEGIAAVATAVGRVLDSTKVEGAQHLLLRQYR</sequence>
<dbReference type="Pfam" id="PF00172">
    <property type="entry name" value="Zn_clus"/>
    <property type="match status" value="1"/>
</dbReference>
<dbReference type="InterPro" id="IPR053178">
    <property type="entry name" value="Osmoadaptation_assoc"/>
</dbReference>
<dbReference type="RefSeq" id="XP_030994773.1">
    <property type="nucleotide sequence ID" value="XM_031141127.1"/>
</dbReference>
<dbReference type="OrthoDB" id="3525185at2759"/>
<evidence type="ECO:0000256" key="1">
    <source>
        <dbReference type="ARBA" id="ARBA00023242"/>
    </source>
</evidence>
<accession>A0A507AST3</accession>
<gene>
    <name evidence="4" type="ORF">E0L32_006488</name>
</gene>
<evidence type="ECO:0000259" key="3">
    <source>
        <dbReference type="PROSITE" id="PS50048"/>
    </source>
</evidence>
<dbReference type="SMART" id="SM00066">
    <property type="entry name" value="GAL4"/>
    <property type="match status" value="1"/>
</dbReference>
<keyword evidence="1" id="KW-0539">Nucleus</keyword>
<dbReference type="Gene3D" id="4.10.240.10">
    <property type="entry name" value="Zn(2)-C6 fungal-type DNA-binding domain"/>
    <property type="match status" value="1"/>
</dbReference>
<dbReference type="GO" id="GO:0000981">
    <property type="term" value="F:DNA-binding transcription factor activity, RNA polymerase II-specific"/>
    <property type="evidence" value="ECO:0007669"/>
    <property type="project" value="InterPro"/>
</dbReference>
<evidence type="ECO:0000313" key="4">
    <source>
        <dbReference type="EMBL" id="TPX13062.1"/>
    </source>
</evidence>
<comment type="caution">
    <text evidence="4">The sequence shown here is derived from an EMBL/GenBank/DDBJ whole genome shotgun (WGS) entry which is preliminary data.</text>
</comment>
<keyword evidence="5" id="KW-1185">Reference proteome</keyword>
<protein>
    <recommendedName>
        <fullName evidence="3">Zn(2)-C6 fungal-type domain-containing protein</fullName>
    </recommendedName>
</protein>
<dbReference type="STRING" id="1093900.A0A507AST3"/>
<name>A0A507AST3_9PEZI</name>
<dbReference type="InParanoid" id="A0A507AST3"/>